<sequence length="155" mass="17553">MCSTRDRLEEWFSRMGFASAPQLAEDCMAHGDMEVWRVAHVVPDARMRVSMQWCYSPERYLTDAHGYPQGQLRVAVGYRKVFRPDMSGAERDRLWNETARAKAAASKAARKRSLPLSDGTGTNGRPTRLGNARLDYERRGAVLDWNMTGVTAPCR</sequence>
<feature type="region of interest" description="Disordered" evidence="1">
    <location>
        <begin position="106"/>
        <end position="133"/>
    </location>
</feature>
<dbReference type="EMBL" id="CP047129">
    <property type="protein sequence ID" value="QHB62648.1"/>
    <property type="molecule type" value="Genomic_DNA"/>
</dbReference>
<evidence type="ECO:0000313" key="3">
    <source>
        <dbReference type="Proteomes" id="UP000464884"/>
    </source>
</evidence>
<evidence type="ECO:0000256" key="1">
    <source>
        <dbReference type="SAM" id="MobiDB-lite"/>
    </source>
</evidence>
<dbReference type="AlphaFoldDB" id="A0A6I6QZ91"/>
<gene>
    <name evidence="2" type="ORF">F3K97_04790</name>
</gene>
<reference evidence="2 3" key="1">
    <citation type="submission" date="2019-12" db="EMBL/GenBank/DDBJ databases">
        <title>Draft Genome Sequence of Bifidobacterium adolescentis ZJ2.</title>
        <authorList>
            <person name="Jin Z."/>
        </authorList>
    </citation>
    <scope>NUCLEOTIDE SEQUENCE [LARGE SCALE GENOMIC DNA]</scope>
    <source>
        <strain evidence="2 3">ZJ2</strain>
    </source>
</reference>
<evidence type="ECO:0000313" key="2">
    <source>
        <dbReference type="EMBL" id="QHB62648.1"/>
    </source>
</evidence>
<protein>
    <submittedName>
        <fullName evidence="2">Uncharacterized protein</fullName>
    </submittedName>
</protein>
<dbReference type="Proteomes" id="UP000464884">
    <property type="component" value="Chromosome"/>
</dbReference>
<accession>A0A6I6QZ91</accession>
<organism evidence="2 3">
    <name type="scientific">Bifidobacterium adolescentis</name>
    <dbReference type="NCBI Taxonomy" id="1680"/>
    <lineage>
        <taxon>Bacteria</taxon>
        <taxon>Bacillati</taxon>
        <taxon>Actinomycetota</taxon>
        <taxon>Actinomycetes</taxon>
        <taxon>Bifidobacteriales</taxon>
        <taxon>Bifidobacteriaceae</taxon>
        <taxon>Bifidobacterium</taxon>
    </lineage>
</organism>
<dbReference type="RefSeq" id="WP_159140563.1">
    <property type="nucleotide sequence ID" value="NZ_CP047129.1"/>
</dbReference>
<name>A0A6I6QZ91_BIFAD</name>
<proteinExistence type="predicted"/>